<dbReference type="PROSITE" id="PS50287">
    <property type="entry name" value="SRCR_2"/>
    <property type="match status" value="6"/>
</dbReference>
<comment type="caution">
    <text evidence="10">Lacks conserved residue(s) required for the propagation of feature annotation.</text>
</comment>
<keyword evidence="7 10" id="KW-1015">Disulfide bond</keyword>
<feature type="disulfide bond" evidence="10">
    <location>
        <begin position="217"/>
        <end position="227"/>
    </location>
</feature>
<feature type="domain" description="SRCR" evidence="12">
    <location>
        <begin position="363"/>
        <end position="466"/>
    </location>
</feature>
<feature type="domain" description="SRCR" evidence="12">
    <location>
        <begin position="471"/>
        <end position="576"/>
    </location>
</feature>
<protein>
    <recommendedName>
        <fullName evidence="12">SRCR domain-containing protein</fullName>
    </recommendedName>
</protein>
<dbReference type="SUPFAM" id="SSF56487">
    <property type="entry name" value="SRCR-like"/>
    <property type="match status" value="6"/>
</dbReference>
<evidence type="ECO:0000256" key="8">
    <source>
        <dbReference type="ARBA" id="ARBA00023170"/>
    </source>
</evidence>
<dbReference type="SMART" id="SM00202">
    <property type="entry name" value="SR"/>
    <property type="match status" value="6"/>
</dbReference>
<feature type="domain" description="SRCR" evidence="12">
    <location>
        <begin position="146"/>
        <end position="246"/>
    </location>
</feature>
<dbReference type="FunFam" id="3.10.250.10:FF:000016">
    <property type="entry name" value="Scavenger receptor cysteine-rich protein type 12"/>
    <property type="match status" value="1"/>
</dbReference>
<dbReference type="FunFam" id="3.10.250.10:FF:000009">
    <property type="entry name" value="WC1"/>
    <property type="match status" value="1"/>
</dbReference>
<dbReference type="Proteomes" id="UP000828390">
    <property type="component" value="Unassembled WGS sequence"/>
</dbReference>
<feature type="signal peptide" evidence="11">
    <location>
        <begin position="1"/>
        <end position="17"/>
    </location>
</feature>
<dbReference type="OrthoDB" id="6128208at2759"/>
<evidence type="ECO:0000313" key="14">
    <source>
        <dbReference type="Proteomes" id="UP000828390"/>
    </source>
</evidence>
<keyword evidence="3 11" id="KW-0732">Signal</keyword>
<organism evidence="13 14">
    <name type="scientific">Dreissena polymorpha</name>
    <name type="common">Zebra mussel</name>
    <name type="synonym">Mytilus polymorpha</name>
    <dbReference type="NCBI Taxonomy" id="45954"/>
    <lineage>
        <taxon>Eukaryota</taxon>
        <taxon>Metazoa</taxon>
        <taxon>Spiralia</taxon>
        <taxon>Lophotrochozoa</taxon>
        <taxon>Mollusca</taxon>
        <taxon>Bivalvia</taxon>
        <taxon>Autobranchia</taxon>
        <taxon>Heteroconchia</taxon>
        <taxon>Euheterodonta</taxon>
        <taxon>Imparidentia</taxon>
        <taxon>Neoheterodontei</taxon>
        <taxon>Myida</taxon>
        <taxon>Dreissenoidea</taxon>
        <taxon>Dreissenidae</taxon>
        <taxon>Dreissena</taxon>
    </lineage>
</organism>
<feature type="domain" description="SRCR" evidence="12">
    <location>
        <begin position="582"/>
        <end position="685"/>
    </location>
</feature>
<keyword evidence="9" id="KW-0325">Glycoprotein</keyword>
<evidence type="ECO:0000256" key="4">
    <source>
        <dbReference type="ARBA" id="ARBA00022737"/>
    </source>
</evidence>
<dbReference type="PROSITE" id="PS00420">
    <property type="entry name" value="SRCR_1"/>
    <property type="match status" value="2"/>
</dbReference>
<dbReference type="PANTHER" id="PTHR19331">
    <property type="entry name" value="SCAVENGER RECEPTOR DOMAIN-CONTAINING"/>
    <property type="match status" value="1"/>
</dbReference>
<evidence type="ECO:0000256" key="2">
    <source>
        <dbReference type="ARBA" id="ARBA00022692"/>
    </source>
</evidence>
<keyword evidence="5" id="KW-1133">Transmembrane helix</keyword>
<dbReference type="EMBL" id="JAIWYP010000002">
    <property type="protein sequence ID" value="KAH3863004.1"/>
    <property type="molecule type" value="Genomic_DNA"/>
</dbReference>
<keyword evidence="6" id="KW-0472">Membrane</keyword>
<feature type="domain" description="SRCR" evidence="12">
    <location>
        <begin position="30"/>
        <end position="142"/>
    </location>
</feature>
<proteinExistence type="predicted"/>
<evidence type="ECO:0000256" key="6">
    <source>
        <dbReference type="ARBA" id="ARBA00023136"/>
    </source>
</evidence>
<feature type="disulfide bond" evidence="10">
    <location>
        <begin position="171"/>
        <end position="235"/>
    </location>
</feature>
<feature type="disulfide bond" evidence="10">
    <location>
        <begin position="434"/>
        <end position="444"/>
    </location>
</feature>
<feature type="chain" id="PRO_5039192940" description="SRCR domain-containing protein" evidence="11">
    <location>
        <begin position="18"/>
        <end position="694"/>
    </location>
</feature>
<dbReference type="Gene3D" id="3.10.250.10">
    <property type="entry name" value="SRCR-like domain"/>
    <property type="match status" value="6"/>
</dbReference>
<comment type="caution">
    <text evidence="13">The sequence shown here is derived from an EMBL/GenBank/DDBJ whole genome shotgun (WGS) entry which is preliminary data.</text>
</comment>
<dbReference type="InterPro" id="IPR001190">
    <property type="entry name" value="SRCR"/>
</dbReference>
<keyword evidence="14" id="KW-1185">Reference proteome</keyword>
<keyword evidence="8" id="KW-0675">Receptor</keyword>
<name>A0A9D4LSD3_DREPO</name>
<feature type="disulfide bond" evidence="10">
    <location>
        <begin position="655"/>
        <end position="665"/>
    </location>
</feature>
<evidence type="ECO:0000256" key="1">
    <source>
        <dbReference type="ARBA" id="ARBA00004167"/>
    </source>
</evidence>
<evidence type="ECO:0000256" key="10">
    <source>
        <dbReference type="PROSITE-ProRule" id="PRU00196"/>
    </source>
</evidence>
<evidence type="ECO:0000256" key="11">
    <source>
        <dbReference type="SAM" id="SignalP"/>
    </source>
</evidence>
<evidence type="ECO:0000256" key="3">
    <source>
        <dbReference type="ARBA" id="ARBA00022729"/>
    </source>
</evidence>
<comment type="subcellular location">
    <subcellularLocation>
        <location evidence="1">Membrane</location>
        <topology evidence="1">Single-pass membrane protein</topology>
    </subcellularLocation>
</comment>
<gene>
    <name evidence="13" type="ORF">DPMN_025980</name>
</gene>
<feature type="disulfide bond" evidence="10">
    <location>
        <begin position="109"/>
        <end position="119"/>
    </location>
</feature>
<reference evidence="13" key="1">
    <citation type="journal article" date="2019" name="bioRxiv">
        <title>The Genome of the Zebra Mussel, Dreissena polymorpha: A Resource for Invasive Species Research.</title>
        <authorList>
            <person name="McCartney M.A."/>
            <person name="Auch B."/>
            <person name="Kono T."/>
            <person name="Mallez S."/>
            <person name="Zhang Y."/>
            <person name="Obille A."/>
            <person name="Becker A."/>
            <person name="Abrahante J.E."/>
            <person name="Garbe J."/>
            <person name="Badalamenti J.P."/>
            <person name="Herman A."/>
            <person name="Mangelson H."/>
            <person name="Liachko I."/>
            <person name="Sullivan S."/>
            <person name="Sone E.D."/>
            <person name="Koren S."/>
            <person name="Silverstein K.A.T."/>
            <person name="Beckman K.B."/>
            <person name="Gohl D.M."/>
        </authorList>
    </citation>
    <scope>NUCLEOTIDE SEQUENCE</scope>
    <source>
        <strain evidence="13">Duluth1</strain>
        <tissue evidence="13">Whole animal</tissue>
    </source>
</reference>
<evidence type="ECO:0000256" key="5">
    <source>
        <dbReference type="ARBA" id="ARBA00022989"/>
    </source>
</evidence>
<feature type="disulfide bond" evidence="10">
    <location>
        <begin position="545"/>
        <end position="555"/>
    </location>
</feature>
<accession>A0A9D4LSD3</accession>
<reference evidence="13" key="2">
    <citation type="submission" date="2020-11" db="EMBL/GenBank/DDBJ databases">
        <authorList>
            <person name="McCartney M.A."/>
            <person name="Auch B."/>
            <person name="Kono T."/>
            <person name="Mallez S."/>
            <person name="Becker A."/>
            <person name="Gohl D.M."/>
            <person name="Silverstein K.A.T."/>
            <person name="Koren S."/>
            <person name="Bechman K.B."/>
            <person name="Herman A."/>
            <person name="Abrahante J.E."/>
            <person name="Garbe J."/>
        </authorList>
    </citation>
    <scope>NUCLEOTIDE SEQUENCE</scope>
    <source>
        <strain evidence="13">Duluth1</strain>
        <tissue evidence="13">Whole animal</tissue>
    </source>
</reference>
<feature type="disulfide bond" evidence="10">
    <location>
        <begin position="321"/>
        <end position="331"/>
    </location>
</feature>
<dbReference type="InterPro" id="IPR036772">
    <property type="entry name" value="SRCR-like_dom_sf"/>
</dbReference>
<evidence type="ECO:0000256" key="7">
    <source>
        <dbReference type="ARBA" id="ARBA00023157"/>
    </source>
</evidence>
<dbReference type="PRINTS" id="PR00258">
    <property type="entry name" value="SPERACTRCPTR"/>
</dbReference>
<keyword evidence="2" id="KW-0812">Transmembrane</keyword>
<dbReference type="GO" id="GO:0016020">
    <property type="term" value="C:membrane"/>
    <property type="evidence" value="ECO:0007669"/>
    <property type="project" value="UniProtKB-SubCell"/>
</dbReference>
<keyword evidence="4" id="KW-0677">Repeat</keyword>
<evidence type="ECO:0000259" key="12">
    <source>
        <dbReference type="PROSITE" id="PS50287"/>
    </source>
</evidence>
<dbReference type="Pfam" id="PF00530">
    <property type="entry name" value="SRCR"/>
    <property type="match status" value="6"/>
</dbReference>
<sequence>MICLVIFLLGLAYQTLAQGNSPFHGNATQARLVGGSSNATGLLEVLYKGDWMHISSTSASYFTQTEAKVVCNMLGYGNSLTAYAFGPGNGNKLFGSLHSQGLVNIQFNCQGTEPDLTQCRGWSNSFSPSAGYQGYDVALSCERTQLRLQDGDTSHSGRVEMFIKGDWHSICDTGFDDSEAQVVCNMLGLHSTGIAKAYRGSHFGQGAGEIVIGSLTCKGNEADIMECNPAFDSSCNHRNDAGVNCDSTPVRLVDGPTNTSGRVEVLHGGTWGTICGDSNFDSKAVQVICRMIGVNNPHAFGYGYAYYGEGQGYIVINQLRCDGTESDISTCRSYEWNPPGSSSSFGCSHTQDAGVNCNGQTLIRLSDGVSEQSGRLEVLHNGHWGTVSSYGFDNHDLAVVCRMLGYEYSANSFYMPNGYYGQGIGEVLVRDLACHGMESDIGLCGGNWWPKTNPGDHNQDVGVNCDGVIPIRLGGDGNATAGVGRVEILHNSQYGTVCSSNFDRLDLVVVCRMLGYNNIPTSAYWYHGPTYAQGLGEITVTNLACNGIEGSIGQCGGQWPATRSCSHDNDVFVNCLGASEKIRLVGGSNNFTGRVEIYHAGQWGTICDNSFDRTDAVVICRIMGFQNPERAVAYTRAHFGAADSHVPMVMTDLQCNGLETTLGQCNPTWQSKYCTHNQDIGVDCCPSCQPSIVG</sequence>
<dbReference type="AlphaFoldDB" id="A0A9D4LSD3"/>
<evidence type="ECO:0000313" key="13">
    <source>
        <dbReference type="EMBL" id="KAH3863004.1"/>
    </source>
</evidence>
<feature type="disulfide bond" evidence="10">
    <location>
        <begin position="184"/>
        <end position="245"/>
    </location>
</feature>
<feature type="domain" description="SRCR" evidence="12">
    <location>
        <begin position="250"/>
        <end position="358"/>
    </location>
</feature>
<evidence type="ECO:0000256" key="9">
    <source>
        <dbReference type="ARBA" id="ARBA00023180"/>
    </source>
</evidence>
<dbReference type="FunFam" id="3.10.250.10:FF:000007">
    <property type="entry name" value="Soluble scavenger receptor cysteine-rich domain-containing protein SSC5D"/>
    <property type="match status" value="3"/>
</dbReference>